<evidence type="ECO:0000313" key="2">
    <source>
        <dbReference type="Proteomes" id="UP000292702"/>
    </source>
</evidence>
<protein>
    <recommendedName>
        <fullName evidence="3">F-box domain-containing protein</fullName>
    </recommendedName>
</protein>
<reference evidence="1 2" key="1">
    <citation type="submission" date="2018-11" db="EMBL/GenBank/DDBJ databases">
        <title>Genome assembly of Steccherinum ochraceum LE-BIN_3174, the white-rot fungus of the Steccherinaceae family (The Residual Polyporoid clade, Polyporales, Basidiomycota).</title>
        <authorList>
            <person name="Fedorova T.V."/>
            <person name="Glazunova O.A."/>
            <person name="Landesman E.O."/>
            <person name="Moiseenko K.V."/>
            <person name="Psurtseva N.V."/>
            <person name="Savinova O.S."/>
            <person name="Shakhova N.V."/>
            <person name="Tyazhelova T.V."/>
            <person name="Vasina D.V."/>
        </authorList>
    </citation>
    <scope>NUCLEOTIDE SEQUENCE [LARGE SCALE GENOMIC DNA]</scope>
    <source>
        <strain evidence="1 2">LE-BIN_3174</strain>
    </source>
</reference>
<gene>
    <name evidence="1" type="ORF">EIP91_007207</name>
</gene>
<dbReference type="OrthoDB" id="2802422at2759"/>
<proteinExistence type="predicted"/>
<evidence type="ECO:0008006" key="3">
    <source>
        <dbReference type="Google" id="ProtNLM"/>
    </source>
</evidence>
<dbReference type="AlphaFoldDB" id="A0A4R0RF32"/>
<evidence type="ECO:0000313" key="1">
    <source>
        <dbReference type="EMBL" id="TCD62228.1"/>
    </source>
</evidence>
<dbReference type="EMBL" id="RWJN01000391">
    <property type="protein sequence ID" value="TCD62228.1"/>
    <property type="molecule type" value="Genomic_DNA"/>
</dbReference>
<accession>A0A4R0RF32</accession>
<organism evidence="1 2">
    <name type="scientific">Steccherinum ochraceum</name>
    <dbReference type="NCBI Taxonomy" id="92696"/>
    <lineage>
        <taxon>Eukaryota</taxon>
        <taxon>Fungi</taxon>
        <taxon>Dikarya</taxon>
        <taxon>Basidiomycota</taxon>
        <taxon>Agaricomycotina</taxon>
        <taxon>Agaricomycetes</taxon>
        <taxon>Polyporales</taxon>
        <taxon>Steccherinaceae</taxon>
        <taxon>Steccherinum</taxon>
    </lineage>
</organism>
<sequence>MLFLGSSVPGLMLIPSSSSRHDISGPMMNWDVLLAVLSCTRPQHASFEAGIVSNRDADRTYLLALMRTCGTLYTAGIPLLLQGKVRIATGTKNFESFRDFILAEPRRADRVKWLSLAPSNPDPTMMDTSSLPVSRKEDFTAFVDFLPFLRLFRNLTRLELFSAEEVLKTGTGDGAANILKHLEALTHFRIHEASRNIEIVVRSMRCPLQFVDLHWKEEGAHLVSEAQGLFSCLLPHASTLTHICITNPSSFEVAGLFPNVHTLRVDCFSISHHPPIHDAFVTTFPSLRRLEWIGKEFFVDPLEHHLLAVLQPVDQSGAARGSPRWRLDVLTCNVRSAYISRFRYRANFWDVSQHLHPLGLITFHEVLRAVKPKFLRLKIRDYGLNAIRKEEMFPPDVQTFSHLQMKIFCTKNNDADCHDWQILVDNITSMLRHLTHVAFISLVFSYQKSTTASNSALQQCTAAEEPLYRFGLDDAAKRVAEDLPQLRWLAIAYQEGGGDLRNRSFWKPAREFMADKVRMEHVRDIDTAERDAIPFEL</sequence>
<keyword evidence="2" id="KW-1185">Reference proteome</keyword>
<name>A0A4R0RF32_9APHY</name>
<comment type="caution">
    <text evidence="1">The sequence shown here is derived from an EMBL/GenBank/DDBJ whole genome shotgun (WGS) entry which is preliminary data.</text>
</comment>
<dbReference type="Proteomes" id="UP000292702">
    <property type="component" value="Unassembled WGS sequence"/>
</dbReference>